<reference evidence="7 8" key="1">
    <citation type="journal article" date="2018" name="Nat. Ecol. Evol.">
        <title>Shark genomes provide insights into elasmobranch evolution and the origin of vertebrates.</title>
        <authorList>
            <person name="Hara Y"/>
            <person name="Yamaguchi K"/>
            <person name="Onimaru K"/>
            <person name="Kadota M"/>
            <person name="Koyanagi M"/>
            <person name="Keeley SD"/>
            <person name="Tatsumi K"/>
            <person name="Tanaka K"/>
            <person name="Motone F"/>
            <person name="Kageyama Y"/>
            <person name="Nozu R"/>
            <person name="Adachi N"/>
            <person name="Nishimura O"/>
            <person name="Nakagawa R"/>
            <person name="Tanegashima C"/>
            <person name="Kiyatake I"/>
            <person name="Matsumoto R"/>
            <person name="Murakumo K"/>
            <person name="Nishida K"/>
            <person name="Terakita A"/>
            <person name="Kuratani S"/>
            <person name="Sato K"/>
            <person name="Hyodo S Kuraku.S."/>
        </authorList>
    </citation>
    <scope>NUCLEOTIDE SEQUENCE [LARGE SCALE GENOMIC DNA]</scope>
</reference>
<keyword evidence="5" id="KW-0677">Repeat</keyword>
<feature type="non-terminal residue" evidence="7">
    <location>
        <position position="1"/>
    </location>
</feature>
<dbReference type="SUPFAM" id="SSF57863">
    <property type="entry name" value="ArfGap/RecO-like zinc finger"/>
    <property type="match status" value="1"/>
</dbReference>
<keyword evidence="5" id="KW-0040">ANK repeat</keyword>
<dbReference type="Proteomes" id="UP000288216">
    <property type="component" value="Unassembled WGS sequence"/>
</dbReference>
<dbReference type="PROSITE" id="PS50115">
    <property type="entry name" value="ARFGAP"/>
    <property type="match status" value="1"/>
</dbReference>
<evidence type="ECO:0000256" key="4">
    <source>
        <dbReference type="PROSITE-ProRule" id="PRU00288"/>
    </source>
</evidence>
<dbReference type="InterPro" id="IPR037278">
    <property type="entry name" value="ARFGAP/RecO"/>
</dbReference>
<dbReference type="STRING" id="75743.A0A401QDY9"/>
<comment type="caution">
    <text evidence="7">The sequence shown here is derived from an EMBL/GenBank/DDBJ whole genome shotgun (WGS) entry which is preliminary data.</text>
</comment>
<dbReference type="Gene3D" id="1.10.220.150">
    <property type="entry name" value="Arf GTPase activating protein"/>
    <property type="match status" value="1"/>
</dbReference>
<dbReference type="InterPro" id="IPR045258">
    <property type="entry name" value="ACAP1/2/3-like"/>
</dbReference>
<comment type="domain">
    <text evidence="5">PH domain binds phospholipids including phosphatidic acid, phosphatidylinositol 3-phosphate, phosphatidylinositol 3,5-bisphosphate (PIP2) and phosphatidylinositol 3,4,5-trisphosphate (PIP3). May mediate protein binding to PIP2 or PIP3 containing membranes.</text>
</comment>
<evidence type="ECO:0000256" key="2">
    <source>
        <dbReference type="ARBA" id="ARBA00022771"/>
    </source>
</evidence>
<dbReference type="InterPro" id="IPR038508">
    <property type="entry name" value="ArfGAP_dom_sf"/>
</dbReference>
<keyword evidence="2 4" id="KW-0863">Zinc-finger</keyword>
<evidence type="ECO:0000256" key="3">
    <source>
        <dbReference type="ARBA" id="ARBA00022833"/>
    </source>
</evidence>
<dbReference type="OrthoDB" id="10266696at2759"/>
<dbReference type="PANTHER" id="PTHR23180:SF399">
    <property type="entry name" value="BLOWN FUSE, ISOFORM A-RELATED"/>
    <property type="match status" value="1"/>
</dbReference>
<dbReference type="InterPro" id="IPR001164">
    <property type="entry name" value="ArfGAP_dom"/>
</dbReference>
<evidence type="ECO:0000256" key="1">
    <source>
        <dbReference type="ARBA" id="ARBA00022723"/>
    </source>
</evidence>
<dbReference type="AlphaFoldDB" id="A0A401QDY9"/>
<proteinExistence type="predicted"/>
<comment type="subcellular location">
    <subcellularLocation>
        <location evidence="5">Endosome membrane</location>
        <topology evidence="5">Peripheral membrane protein</topology>
    </subcellularLocation>
</comment>
<dbReference type="FunFam" id="1.10.220.150:FF:000007">
    <property type="entry name" value="Arf-GAP with coiled-coil, ANK repeat and PH domain-containing protein 2"/>
    <property type="match status" value="1"/>
</dbReference>
<keyword evidence="3 5" id="KW-0862">Zinc</keyword>
<keyword evidence="1 5" id="KW-0479">Metal-binding</keyword>
<gene>
    <name evidence="7" type="ORF">scyTo_0024229</name>
</gene>
<organism evidence="7 8">
    <name type="scientific">Scyliorhinus torazame</name>
    <name type="common">Cloudy catshark</name>
    <name type="synonym">Catulus torazame</name>
    <dbReference type="NCBI Taxonomy" id="75743"/>
    <lineage>
        <taxon>Eukaryota</taxon>
        <taxon>Metazoa</taxon>
        <taxon>Chordata</taxon>
        <taxon>Craniata</taxon>
        <taxon>Vertebrata</taxon>
        <taxon>Chondrichthyes</taxon>
        <taxon>Elasmobranchii</taxon>
        <taxon>Galeomorphii</taxon>
        <taxon>Galeoidea</taxon>
        <taxon>Carcharhiniformes</taxon>
        <taxon>Scyliorhinidae</taxon>
        <taxon>Scyliorhinus</taxon>
    </lineage>
</organism>
<feature type="domain" description="Arf-GAP" evidence="6">
    <location>
        <begin position="18"/>
        <end position="140"/>
    </location>
</feature>
<accession>A0A401QDY9</accession>
<evidence type="ECO:0000313" key="7">
    <source>
        <dbReference type="EMBL" id="GCB83628.1"/>
    </source>
</evidence>
<dbReference type="GO" id="GO:0008270">
    <property type="term" value="F:zinc ion binding"/>
    <property type="evidence" value="ECO:0007669"/>
    <property type="project" value="UniProtKB-KW"/>
</dbReference>
<keyword evidence="8" id="KW-1185">Reference proteome</keyword>
<dbReference type="Pfam" id="PF01412">
    <property type="entry name" value="ArfGap"/>
    <property type="match status" value="1"/>
</dbReference>
<dbReference type="GO" id="GO:0010008">
    <property type="term" value="C:endosome membrane"/>
    <property type="evidence" value="ECO:0007669"/>
    <property type="project" value="UniProtKB-SubCell"/>
</dbReference>
<dbReference type="PANTHER" id="PTHR23180">
    <property type="entry name" value="CENTAURIN/ARF"/>
    <property type="match status" value="1"/>
</dbReference>
<dbReference type="OMA" id="RRMSTEY"/>
<dbReference type="SMART" id="SM00105">
    <property type="entry name" value="ArfGap"/>
    <property type="match status" value="1"/>
</dbReference>
<dbReference type="GO" id="GO:0005096">
    <property type="term" value="F:GTPase activator activity"/>
    <property type="evidence" value="ECO:0007669"/>
    <property type="project" value="UniProtKB-KW"/>
</dbReference>
<comment type="function">
    <text evidence="5">GTPase-activating protein for the ADP ribosylation factor family.</text>
</comment>
<evidence type="ECO:0000259" key="6">
    <source>
        <dbReference type="PROSITE" id="PS50115"/>
    </source>
</evidence>
<sequence length="143" mass="15728">CSKVSAPSVGRECPPEGPSVLQQVLRLPGNERCCDCGRADPRWASINLGITLCIECSGIHRGLGVHHSKVRSLTLDSWEPELLKLFCALGNVANNHIYEAGRDVTGVNKVTAESSRQQKEQWIKAKYVEKRFLKELPSPASCT</sequence>
<protein>
    <recommendedName>
        <fullName evidence="5">Arf-GAP with coiled-coil, ANK repeat and PH domain-containing protein</fullName>
        <shortName evidence="5">Cnt-b</shortName>
    </recommendedName>
    <alternativeName>
        <fullName evidence="5">Centaurin-beta</fullName>
    </alternativeName>
</protein>
<feature type="non-terminal residue" evidence="7">
    <location>
        <position position="143"/>
    </location>
</feature>
<dbReference type="PRINTS" id="PR00405">
    <property type="entry name" value="REVINTRACTNG"/>
</dbReference>
<keyword evidence="5" id="KW-0967">Endosome</keyword>
<comment type="activity regulation">
    <text evidence="5">GAP activity stimulated by phosphatidylinositol 4,5-bisphosphate (PIP2) and phosphatidic acid.</text>
</comment>
<evidence type="ECO:0000256" key="5">
    <source>
        <dbReference type="RuleBase" id="RU369028"/>
    </source>
</evidence>
<evidence type="ECO:0000313" key="8">
    <source>
        <dbReference type="Proteomes" id="UP000288216"/>
    </source>
</evidence>
<keyword evidence="5" id="KW-0343">GTPase activation</keyword>
<name>A0A401QDY9_SCYTO</name>
<comment type="domain">
    <text evidence="5">The BAR domain mediates homodimerization, it can neither bind membrane nor impart curvature, but instead requires the neighboring PH domain to achieve these functions.</text>
</comment>
<dbReference type="EMBL" id="BFAA01041571">
    <property type="protein sequence ID" value="GCB83628.1"/>
    <property type="molecule type" value="Genomic_DNA"/>
</dbReference>